<dbReference type="Proteomes" id="UP001583172">
    <property type="component" value="Unassembled WGS sequence"/>
</dbReference>
<evidence type="ECO:0000256" key="1">
    <source>
        <dbReference type="ARBA" id="ARBA00010893"/>
    </source>
</evidence>
<proteinExistence type="inferred from homology"/>
<dbReference type="CDD" id="cd08063">
    <property type="entry name" value="MPN_CSN6"/>
    <property type="match status" value="1"/>
</dbReference>
<keyword evidence="2" id="KW-0539">Nucleus</keyword>
<accession>A0ABR3VPH6</accession>
<dbReference type="PANTHER" id="PTHR10540">
    <property type="entry name" value="EUKARYOTIC TRANSLATION INITIATION FACTOR 3 SUBUNIT F-RELATED"/>
    <property type="match status" value="1"/>
</dbReference>
<evidence type="ECO:0000256" key="2">
    <source>
        <dbReference type="RuleBase" id="RU367006"/>
    </source>
</evidence>
<keyword evidence="6" id="KW-1185">Reference proteome</keyword>
<keyword evidence="2" id="KW-0736">Signalosome</keyword>
<dbReference type="PANTHER" id="PTHR10540:SF8">
    <property type="entry name" value="COP9 SIGNALOSOME COMPLEX SUBUNIT 6"/>
    <property type="match status" value="1"/>
</dbReference>
<dbReference type="Gene3D" id="3.40.140.10">
    <property type="entry name" value="Cytidine Deaminase, domain 2"/>
    <property type="match status" value="1"/>
</dbReference>
<comment type="caution">
    <text evidence="5">The sequence shown here is derived from an EMBL/GenBank/DDBJ whole genome shotgun (WGS) entry which is preliminary data.</text>
</comment>
<gene>
    <name evidence="5" type="ORF">VTJ49DRAFT_2157</name>
</gene>
<dbReference type="Pfam" id="PF01398">
    <property type="entry name" value="JAB"/>
    <property type="match status" value="1"/>
</dbReference>
<name>A0ABR3VPH6_HUMIN</name>
<dbReference type="PROSITE" id="PS50249">
    <property type="entry name" value="MPN"/>
    <property type="match status" value="1"/>
</dbReference>
<evidence type="ECO:0000313" key="5">
    <source>
        <dbReference type="EMBL" id="KAL1843340.1"/>
    </source>
</evidence>
<comment type="subcellular location">
    <subcellularLocation>
        <location evidence="2">Cytoplasm</location>
    </subcellularLocation>
    <subcellularLocation>
        <location evidence="2">Nucleus</location>
    </subcellularLocation>
</comment>
<feature type="region of interest" description="Disordered" evidence="3">
    <location>
        <begin position="245"/>
        <end position="279"/>
    </location>
</feature>
<organism evidence="5 6">
    <name type="scientific">Humicola insolens</name>
    <name type="common">Soft-rot fungus</name>
    <dbReference type="NCBI Taxonomy" id="85995"/>
    <lineage>
        <taxon>Eukaryota</taxon>
        <taxon>Fungi</taxon>
        <taxon>Dikarya</taxon>
        <taxon>Ascomycota</taxon>
        <taxon>Pezizomycotina</taxon>
        <taxon>Sordariomycetes</taxon>
        <taxon>Sordariomycetidae</taxon>
        <taxon>Sordariales</taxon>
        <taxon>Chaetomiaceae</taxon>
        <taxon>Mycothermus</taxon>
    </lineage>
</organism>
<dbReference type="InterPro" id="IPR033859">
    <property type="entry name" value="MPN_CSN6"/>
</dbReference>
<evidence type="ECO:0000256" key="3">
    <source>
        <dbReference type="SAM" id="MobiDB-lite"/>
    </source>
</evidence>
<feature type="domain" description="MPN" evidence="4">
    <location>
        <begin position="22"/>
        <end position="163"/>
    </location>
</feature>
<evidence type="ECO:0000313" key="6">
    <source>
        <dbReference type="Proteomes" id="UP001583172"/>
    </source>
</evidence>
<protein>
    <recommendedName>
        <fullName evidence="2">COP9 signalosome complex subunit 6</fullName>
    </recommendedName>
</protein>
<comment type="function">
    <text evidence="2">Component of the COP9 signalosome complex (CSN), a complex involved in various cellular and developmental processes.</text>
</comment>
<dbReference type="SMART" id="SM00232">
    <property type="entry name" value="JAB_MPN"/>
    <property type="match status" value="1"/>
</dbReference>
<comment type="similarity">
    <text evidence="1 2">Belongs to the peptidase M67A family. CSN6 subfamily.</text>
</comment>
<reference evidence="5 6" key="1">
    <citation type="journal article" date="2024" name="Commun. Biol.">
        <title>Comparative genomic analysis of thermophilic fungi reveals convergent evolutionary adaptations and gene losses.</title>
        <authorList>
            <person name="Steindorff A.S."/>
            <person name="Aguilar-Pontes M.V."/>
            <person name="Robinson A.J."/>
            <person name="Andreopoulos B."/>
            <person name="LaButti K."/>
            <person name="Kuo A."/>
            <person name="Mondo S."/>
            <person name="Riley R."/>
            <person name="Otillar R."/>
            <person name="Haridas S."/>
            <person name="Lipzen A."/>
            <person name="Grimwood J."/>
            <person name="Schmutz J."/>
            <person name="Clum A."/>
            <person name="Reid I.D."/>
            <person name="Moisan M.C."/>
            <person name="Butler G."/>
            <person name="Nguyen T.T.M."/>
            <person name="Dewar K."/>
            <person name="Conant G."/>
            <person name="Drula E."/>
            <person name="Henrissat B."/>
            <person name="Hansel C."/>
            <person name="Singer S."/>
            <person name="Hutchinson M.I."/>
            <person name="de Vries R.P."/>
            <person name="Natvig D.O."/>
            <person name="Powell A.J."/>
            <person name="Tsang A."/>
            <person name="Grigoriev I.V."/>
        </authorList>
    </citation>
    <scope>NUCLEOTIDE SEQUENCE [LARGE SCALE GENOMIC DNA]</scope>
    <source>
        <strain evidence="5 6">CBS 620.91</strain>
    </source>
</reference>
<evidence type="ECO:0000259" key="4">
    <source>
        <dbReference type="PROSITE" id="PS50249"/>
    </source>
</evidence>
<dbReference type="InterPro" id="IPR037518">
    <property type="entry name" value="MPN"/>
</dbReference>
<dbReference type="InterPro" id="IPR000555">
    <property type="entry name" value="JAMM/MPN+_dom"/>
</dbReference>
<keyword evidence="2" id="KW-0963">Cytoplasm</keyword>
<sequence length="468" mass="50211">MADQAANELLSTQKASDLGLQVVLHPLPILEISDFIVRGYQRGFQGAVVGALMGQQNGRDVTIEHSFSCKAAKNNDGFYELDEQWFRQRLEQMRLVHKSPQLDLVGWYSLVPKTGPTAQHLPIHRQISTYNEAAVLLGFHVEEVLDQKSTAVPITIYESNLEPADGHTATSATEDHDMKDAETAANLVLRFRKLQYTTDAGEAEMIAVQHIRGSGGGAAAVAADVAEKNIVEQFDKKIAVDDGKGKRRAVAYQDPSKPKQEETAASTSATPANEDANLSPAESEYMAALQAKYNAVRALKSRLDLFIAYLQRLPPDFVAGTQTTSDAAAFARASNGQFTIPSNNILRRIQALVTNAGLAAAPGHDDPIDTEISSLSREIQRETNDVRLISLTADLLSSVVEMRDACKKALVLDSARHQRMGPRGPAATVAAMAGLAGVPYDSALLAAGDLEGVNVSSLDGAGPSSLAI</sequence>
<dbReference type="EMBL" id="JAZGSY010000019">
    <property type="protein sequence ID" value="KAL1843340.1"/>
    <property type="molecule type" value="Genomic_DNA"/>
</dbReference>